<dbReference type="AlphaFoldDB" id="A0A4Q0VXL8"/>
<organism evidence="2 3">
    <name type="scientific">Anaerobacillus alkaliphilus</name>
    <dbReference type="NCBI Taxonomy" id="1548597"/>
    <lineage>
        <taxon>Bacteria</taxon>
        <taxon>Bacillati</taxon>
        <taxon>Bacillota</taxon>
        <taxon>Bacilli</taxon>
        <taxon>Bacillales</taxon>
        <taxon>Bacillaceae</taxon>
        <taxon>Anaerobacillus</taxon>
    </lineage>
</organism>
<name>A0A4Q0VXL8_9BACI</name>
<dbReference type="Pfam" id="PF10925">
    <property type="entry name" value="DUF2680"/>
    <property type="match status" value="1"/>
</dbReference>
<feature type="chain" id="PRO_5020312424" evidence="1">
    <location>
        <begin position="25"/>
        <end position="106"/>
    </location>
</feature>
<dbReference type="RefSeq" id="WP_129076491.1">
    <property type="nucleotide sequence ID" value="NZ_QOUX01000001.1"/>
</dbReference>
<keyword evidence="3" id="KW-1185">Reference proteome</keyword>
<gene>
    <name evidence="2" type="ORF">DS745_01795</name>
</gene>
<evidence type="ECO:0000313" key="2">
    <source>
        <dbReference type="EMBL" id="RXJ04142.1"/>
    </source>
</evidence>
<accession>A0A4Q0VXL8</accession>
<dbReference type="OrthoDB" id="2883543at2"/>
<evidence type="ECO:0000256" key="1">
    <source>
        <dbReference type="SAM" id="SignalP"/>
    </source>
</evidence>
<protein>
    <submittedName>
        <fullName evidence="2">DUF2680 domain-containing protein</fullName>
    </submittedName>
</protein>
<keyword evidence="1" id="KW-0732">Signal</keyword>
<dbReference type="InterPro" id="IPR024485">
    <property type="entry name" value="DUF2680"/>
</dbReference>
<proteinExistence type="predicted"/>
<sequence>MRKLLLSLTVIALVCLGSVTSASAHMDCEEINEVNLTDAKKSELEALTKTMFDQKKLLISKYVEFGVVSEETGEKMVKKLDKRYQKLAEEGFIPKWNKYCKDKTKK</sequence>
<dbReference type="Proteomes" id="UP000290649">
    <property type="component" value="Unassembled WGS sequence"/>
</dbReference>
<dbReference type="EMBL" id="QOUX01000001">
    <property type="protein sequence ID" value="RXJ04142.1"/>
    <property type="molecule type" value="Genomic_DNA"/>
</dbReference>
<comment type="caution">
    <text evidence="2">The sequence shown here is derived from an EMBL/GenBank/DDBJ whole genome shotgun (WGS) entry which is preliminary data.</text>
</comment>
<feature type="signal peptide" evidence="1">
    <location>
        <begin position="1"/>
        <end position="24"/>
    </location>
</feature>
<evidence type="ECO:0000313" key="3">
    <source>
        <dbReference type="Proteomes" id="UP000290649"/>
    </source>
</evidence>
<reference evidence="2 3" key="1">
    <citation type="journal article" date="2019" name="Int. J. Syst. Evol. Microbiol.">
        <title>Anaerobacillus alkaliphilus sp. nov., a novel alkaliphilic and moderately halophilic bacterium.</title>
        <authorList>
            <person name="Borsodi A.K."/>
            <person name="Aszalos J.M."/>
            <person name="Bihari P."/>
            <person name="Nagy I."/>
            <person name="Schumann P."/>
            <person name="Sproer C."/>
            <person name="Kovacs A.L."/>
            <person name="Boka K."/>
            <person name="Dobosy P."/>
            <person name="Ovari M."/>
            <person name="Szili-Kovacs T."/>
            <person name="Toth E."/>
        </authorList>
    </citation>
    <scope>NUCLEOTIDE SEQUENCE [LARGE SCALE GENOMIC DNA]</scope>
    <source>
        <strain evidence="2 3">B16-10</strain>
    </source>
</reference>